<evidence type="ECO:0000313" key="1">
    <source>
        <dbReference type="EMBL" id="CAD8061167.1"/>
    </source>
</evidence>
<protein>
    <submittedName>
        <fullName evidence="1">Uncharacterized protein</fullName>
    </submittedName>
</protein>
<name>A0A8S1L0W3_PARPR</name>
<reference evidence="1" key="1">
    <citation type="submission" date="2021-01" db="EMBL/GenBank/DDBJ databases">
        <authorList>
            <consortium name="Genoscope - CEA"/>
            <person name="William W."/>
        </authorList>
    </citation>
    <scope>NUCLEOTIDE SEQUENCE</scope>
</reference>
<comment type="caution">
    <text evidence="1">The sequence shown here is derived from an EMBL/GenBank/DDBJ whole genome shotgun (WGS) entry which is preliminary data.</text>
</comment>
<organism evidence="1 2">
    <name type="scientific">Paramecium primaurelia</name>
    <dbReference type="NCBI Taxonomy" id="5886"/>
    <lineage>
        <taxon>Eukaryota</taxon>
        <taxon>Sar</taxon>
        <taxon>Alveolata</taxon>
        <taxon>Ciliophora</taxon>
        <taxon>Intramacronucleata</taxon>
        <taxon>Oligohymenophorea</taxon>
        <taxon>Peniculida</taxon>
        <taxon>Parameciidae</taxon>
        <taxon>Paramecium</taxon>
    </lineage>
</organism>
<keyword evidence="2" id="KW-1185">Reference proteome</keyword>
<sequence length="44" mass="5535">MFDSQVELLKIQRNKPYKRFENFCFFLKKNQLILSNQPYFRFLT</sequence>
<evidence type="ECO:0000313" key="2">
    <source>
        <dbReference type="Proteomes" id="UP000688137"/>
    </source>
</evidence>
<dbReference type="Proteomes" id="UP000688137">
    <property type="component" value="Unassembled WGS sequence"/>
</dbReference>
<accession>A0A8S1L0W3</accession>
<proteinExistence type="predicted"/>
<gene>
    <name evidence="1" type="ORF">PPRIM_AZ9-3.1.T0310173</name>
</gene>
<dbReference type="EMBL" id="CAJJDM010000030">
    <property type="protein sequence ID" value="CAD8061167.1"/>
    <property type="molecule type" value="Genomic_DNA"/>
</dbReference>
<dbReference type="AlphaFoldDB" id="A0A8S1L0W3"/>